<dbReference type="STRING" id="1385520.N802_07440"/>
<dbReference type="GO" id="GO:0018104">
    <property type="term" value="P:peptidoglycan-protein cross-linking"/>
    <property type="evidence" value="ECO:0007669"/>
    <property type="project" value="TreeGrafter"/>
</dbReference>
<evidence type="ECO:0000256" key="7">
    <source>
        <dbReference type="SAM" id="MobiDB-lite"/>
    </source>
</evidence>
<dbReference type="InterPro" id="IPR005490">
    <property type="entry name" value="LD_TPept_cat_dom"/>
</dbReference>
<dbReference type="GO" id="GO:0071972">
    <property type="term" value="F:peptidoglycan L,D-transpeptidase activity"/>
    <property type="evidence" value="ECO:0007669"/>
    <property type="project" value="TreeGrafter"/>
</dbReference>
<feature type="region of interest" description="Disordered" evidence="7">
    <location>
        <begin position="33"/>
        <end position="58"/>
    </location>
</feature>
<dbReference type="PROSITE" id="PS52029">
    <property type="entry name" value="LD_TPASE"/>
    <property type="match status" value="1"/>
</dbReference>
<dbReference type="UniPathway" id="UPA00219"/>
<dbReference type="Proteomes" id="UP000030002">
    <property type="component" value="Unassembled WGS sequence"/>
</dbReference>
<dbReference type="Gene3D" id="1.10.101.10">
    <property type="entry name" value="PGBD-like superfamily/PGBD"/>
    <property type="match status" value="1"/>
</dbReference>
<evidence type="ECO:0000256" key="2">
    <source>
        <dbReference type="ARBA" id="ARBA00022679"/>
    </source>
</evidence>
<evidence type="ECO:0000256" key="1">
    <source>
        <dbReference type="ARBA" id="ARBA00004752"/>
    </source>
</evidence>
<feature type="chain" id="PRO_5001964203" evidence="8">
    <location>
        <begin position="34"/>
        <end position="254"/>
    </location>
</feature>
<dbReference type="PANTHER" id="PTHR30582:SF2">
    <property type="entry name" value="L,D-TRANSPEPTIDASE YCIB-RELATED"/>
    <property type="match status" value="1"/>
</dbReference>
<dbReference type="PANTHER" id="PTHR30582">
    <property type="entry name" value="L,D-TRANSPEPTIDASE"/>
    <property type="match status" value="1"/>
</dbReference>
<keyword evidence="8" id="KW-0732">Signal</keyword>
<evidence type="ECO:0000256" key="6">
    <source>
        <dbReference type="PROSITE-ProRule" id="PRU01373"/>
    </source>
</evidence>
<dbReference type="CDD" id="cd16913">
    <property type="entry name" value="YkuD_like"/>
    <property type="match status" value="1"/>
</dbReference>
<dbReference type="InterPro" id="IPR036366">
    <property type="entry name" value="PGBDSf"/>
</dbReference>
<dbReference type="SUPFAM" id="SSF47090">
    <property type="entry name" value="PGBD-like"/>
    <property type="match status" value="1"/>
</dbReference>
<evidence type="ECO:0000256" key="3">
    <source>
        <dbReference type="ARBA" id="ARBA00022960"/>
    </source>
</evidence>
<keyword evidence="3 6" id="KW-0133">Cell shape</keyword>
<comment type="caution">
    <text evidence="10">The sequence shown here is derived from an EMBL/GenBank/DDBJ whole genome shotgun (WGS) entry which is preliminary data.</text>
</comment>
<sequence>METTGRTATRRAAVLAVGGGGLLTALTATSAAADPTWEKRRTRATTRSAPNPNAVRPTLQLGDTGAHVKMAQDRLNALTYWCGTSDGTFGPLTQQAVWALQKVAHVSRTGQVDSRAWGLLDQGVRANPRTTSGTAIECDLAENTLMFVRDGKLVYTINTSTGNNERYYSQGEWRTARTPTGSWPIYHRWTTGWQNGRLGSMYRPTYFNQSWAIHGSTSIPPYPASHGCCRVSTSAMDKFYRESWTVIGRKVWIY</sequence>
<dbReference type="OrthoDB" id="9810670at2"/>
<dbReference type="GO" id="GO:0016740">
    <property type="term" value="F:transferase activity"/>
    <property type="evidence" value="ECO:0007669"/>
    <property type="project" value="UniProtKB-KW"/>
</dbReference>
<dbReference type="InterPro" id="IPR002477">
    <property type="entry name" value="Peptidoglycan-bd-like"/>
</dbReference>
<evidence type="ECO:0000256" key="8">
    <source>
        <dbReference type="SAM" id="SignalP"/>
    </source>
</evidence>
<evidence type="ECO:0000256" key="5">
    <source>
        <dbReference type="ARBA" id="ARBA00023316"/>
    </source>
</evidence>
<evidence type="ECO:0000313" key="11">
    <source>
        <dbReference type="Proteomes" id="UP000030002"/>
    </source>
</evidence>
<keyword evidence="2" id="KW-0808">Transferase</keyword>
<protein>
    <submittedName>
        <fullName evidence="10">Peptidoglycan-binding protein</fullName>
    </submittedName>
</protein>
<keyword evidence="4 6" id="KW-0573">Peptidoglycan synthesis</keyword>
<dbReference type="Pfam" id="PF01471">
    <property type="entry name" value="PG_binding_1"/>
    <property type="match status" value="1"/>
</dbReference>
<feature type="domain" description="L,D-TPase catalytic" evidence="9">
    <location>
        <begin position="134"/>
        <end position="254"/>
    </location>
</feature>
<dbReference type="Pfam" id="PF03734">
    <property type="entry name" value="YkuD"/>
    <property type="match status" value="1"/>
</dbReference>
<feature type="active site" description="Proton donor/acceptor" evidence="6">
    <location>
        <position position="214"/>
    </location>
</feature>
<dbReference type="RefSeq" id="WP_035913070.1">
    <property type="nucleotide sequence ID" value="NZ_AVPJ01000003.1"/>
</dbReference>
<feature type="signal peptide" evidence="8">
    <location>
        <begin position="1"/>
        <end position="33"/>
    </location>
</feature>
<evidence type="ECO:0000259" key="9">
    <source>
        <dbReference type="PROSITE" id="PS52029"/>
    </source>
</evidence>
<dbReference type="eggNOG" id="COG1376">
    <property type="taxonomic scope" value="Bacteria"/>
</dbReference>
<keyword evidence="11" id="KW-1185">Reference proteome</keyword>
<evidence type="ECO:0000313" key="10">
    <source>
        <dbReference type="EMBL" id="KGN33644.1"/>
    </source>
</evidence>
<proteinExistence type="predicted"/>
<name>A0A0A0JA37_9MICO</name>
<dbReference type="GO" id="GO:0071555">
    <property type="term" value="P:cell wall organization"/>
    <property type="evidence" value="ECO:0007669"/>
    <property type="project" value="UniProtKB-UniRule"/>
</dbReference>
<dbReference type="InterPro" id="IPR038063">
    <property type="entry name" value="Transpep_catalytic_dom"/>
</dbReference>
<dbReference type="Gene3D" id="2.40.440.10">
    <property type="entry name" value="L,D-transpeptidase catalytic domain-like"/>
    <property type="match status" value="1"/>
</dbReference>
<evidence type="ECO:0000256" key="4">
    <source>
        <dbReference type="ARBA" id="ARBA00022984"/>
    </source>
</evidence>
<dbReference type="InterPro" id="IPR050979">
    <property type="entry name" value="LD-transpeptidase"/>
</dbReference>
<dbReference type="InterPro" id="IPR036365">
    <property type="entry name" value="PGBD-like_sf"/>
</dbReference>
<dbReference type="AlphaFoldDB" id="A0A0A0JA37"/>
<dbReference type="GO" id="GO:0005576">
    <property type="term" value="C:extracellular region"/>
    <property type="evidence" value="ECO:0007669"/>
    <property type="project" value="TreeGrafter"/>
</dbReference>
<dbReference type="SUPFAM" id="SSF141523">
    <property type="entry name" value="L,D-transpeptidase catalytic domain-like"/>
    <property type="match status" value="1"/>
</dbReference>
<keyword evidence="5 6" id="KW-0961">Cell wall biogenesis/degradation</keyword>
<reference evidence="10 11" key="1">
    <citation type="submission" date="2013-08" db="EMBL/GenBank/DDBJ databases">
        <title>The genome sequence of Knoellia sinensis.</title>
        <authorList>
            <person name="Zhu W."/>
            <person name="Wang G."/>
        </authorList>
    </citation>
    <scope>NUCLEOTIDE SEQUENCE [LARGE SCALE GENOMIC DNA]</scope>
    <source>
        <strain evidence="10 11">KCTC 19936</strain>
    </source>
</reference>
<organism evidence="10 11">
    <name type="scientific">Knoellia sinensis KCTC 19936</name>
    <dbReference type="NCBI Taxonomy" id="1385520"/>
    <lineage>
        <taxon>Bacteria</taxon>
        <taxon>Bacillati</taxon>
        <taxon>Actinomycetota</taxon>
        <taxon>Actinomycetes</taxon>
        <taxon>Micrococcales</taxon>
        <taxon>Intrasporangiaceae</taxon>
        <taxon>Knoellia</taxon>
    </lineage>
</organism>
<dbReference type="EMBL" id="AVPJ01000003">
    <property type="protein sequence ID" value="KGN33644.1"/>
    <property type="molecule type" value="Genomic_DNA"/>
</dbReference>
<feature type="active site" description="Nucleophile" evidence="6">
    <location>
        <position position="228"/>
    </location>
</feature>
<gene>
    <name evidence="10" type="ORF">N802_07440</name>
</gene>
<accession>A0A0A0JA37</accession>
<dbReference type="GO" id="GO:0008360">
    <property type="term" value="P:regulation of cell shape"/>
    <property type="evidence" value="ECO:0007669"/>
    <property type="project" value="UniProtKB-UniRule"/>
</dbReference>
<comment type="pathway">
    <text evidence="1 6">Cell wall biogenesis; peptidoglycan biosynthesis.</text>
</comment>
<dbReference type="eggNOG" id="COG3409">
    <property type="taxonomic scope" value="Bacteria"/>
</dbReference>